<comment type="subcellular location">
    <subcellularLocation>
        <location evidence="11">Endoplasmic reticulum membrane</location>
    </subcellularLocation>
    <subcellularLocation>
        <location evidence="11">Nucleus membrane</location>
    </subcellularLocation>
</comment>
<evidence type="ECO:0000256" key="10">
    <source>
        <dbReference type="ARBA" id="ARBA00023242"/>
    </source>
</evidence>
<dbReference type="AlphaFoldDB" id="A0AAD7EMU9"/>
<reference evidence="12" key="1">
    <citation type="submission" date="2023-03" db="EMBL/GenBank/DDBJ databases">
        <title>Massive genome expansion in bonnet fungi (Mycena s.s.) driven by repeated elements and novel gene families across ecological guilds.</title>
        <authorList>
            <consortium name="Lawrence Berkeley National Laboratory"/>
            <person name="Harder C.B."/>
            <person name="Miyauchi S."/>
            <person name="Viragh M."/>
            <person name="Kuo A."/>
            <person name="Thoen E."/>
            <person name="Andreopoulos B."/>
            <person name="Lu D."/>
            <person name="Skrede I."/>
            <person name="Drula E."/>
            <person name="Henrissat B."/>
            <person name="Morin E."/>
            <person name="Kohler A."/>
            <person name="Barry K."/>
            <person name="LaButti K."/>
            <person name="Morin E."/>
            <person name="Salamov A."/>
            <person name="Lipzen A."/>
            <person name="Mereny Z."/>
            <person name="Hegedus B."/>
            <person name="Baldrian P."/>
            <person name="Stursova M."/>
            <person name="Weitz H."/>
            <person name="Taylor A."/>
            <person name="Grigoriev I.V."/>
            <person name="Nagy L.G."/>
            <person name="Martin F."/>
            <person name="Kauserud H."/>
        </authorList>
    </citation>
    <scope>NUCLEOTIDE SEQUENCE</scope>
    <source>
        <strain evidence="12">CBHHK002</strain>
    </source>
</reference>
<name>A0AAD7EMU9_9AGAR</name>
<keyword evidence="10 11" id="KW-0539">Nucleus</keyword>
<dbReference type="PANTHER" id="PTHR28012">
    <property type="entry name" value="NUCLEAR FUSION PROTEIN KAR5"/>
    <property type="match status" value="1"/>
</dbReference>
<dbReference type="EMBL" id="JARIHO010000031">
    <property type="protein sequence ID" value="KAJ7336443.1"/>
    <property type="molecule type" value="Genomic_DNA"/>
</dbReference>
<dbReference type="Proteomes" id="UP001218218">
    <property type="component" value="Unassembled WGS sequence"/>
</dbReference>
<dbReference type="GO" id="GO:0005789">
    <property type="term" value="C:endoplasmic reticulum membrane"/>
    <property type="evidence" value="ECO:0007669"/>
    <property type="project" value="UniProtKB-SubCell"/>
</dbReference>
<keyword evidence="13" id="KW-1185">Reference proteome</keyword>
<evidence type="ECO:0000256" key="9">
    <source>
        <dbReference type="ARBA" id="ARBA00023180"/>
    </source>
</evidence>
<evidence type="ECO:0000313" key="12">
    <source>
        <dbReference type="EMBL" id="KAJ7336443.1"/>
    </source>
</evidence>
<dbReference type="Pfam" id="PF04163">
    <property type="entry name" value="Tht1"/>
    <property type="match status" value="1"/>
</dbReference>
<keyword evidence="6 11" id="KW-0256">Endoplasmic reticulum</keyword>
<sequence>MRHSGPGKSRSQTQPAIQVHSSHSLPTLCLTLGGISLVNDLTEDELVGLLTSHAALENYSRRPDCFRRVAANIRLRCGELDMHEDERVRAAISMTLCELATATHHSLPLECVSFTVDSDASSAQIQGECVDALSRSAQFWSSYSGYLREVPQLCFAFRRWNDIDTAKDIYKNSITEMSTLARLLLAREKADAERRKRWDSQVSELEDVATRLKTVPELIDTVITAATPQLQNEMTAILDAFKAELANTQINTRAENSRLINQIDSELQIVSQSHARSLDGLVPFLAKSLADDLDVVLSPFRTQSLVALDLANSAHNGWINLTVQFTTMQQKILELSGSVSDTATTLDASSKQAQVVHDSQISASLSASHLAETLAQLTTTTQDSLEKFNASAVQLAQSLSPRSGLFELIRFMKVALPIDPSTIAFLHHLPIFPAVSAVLSLLLYLLRSSLSALMSIAFLFFSFRKYIIKPGHDQRSDAAVNHATVVPACQLHPSPHLARIHSDPEIISRPRIRKSRIPDRLCNKH</sequence>
<keyword evidence="3 11" id="KW-0415">Karyogamy</keyword>
<evidence type="ECO:0000256" key="7">
    <source>
        <dbReference type="ARBA" id="ARBA00022989"/>
    </source>
</evidence>
<evidence type="ECO:0000256" key="4">
    <source>
        <dbReference type="ARBA" id="ARBA00022692"/>
    </source>
</evidence>
<evidence type="ECO:0000256" key="1">
    <source>
        <dbReference type="ARBA" id="ARBA00003389"/>
    </source>
</evidence>
<dbReference type="GO" id="GO:0031965">
    <property type="term" value="C:nuclear membrane"/>
    <property type="evidence" value="ECO:0007669"/>
    <property type="project" value="UniProtKB-SubCell"/>
</dbReference>
<dbReference type="GO" id="GO:0048288">
    <property type="term" value="P:nuclear membrane fusion involved in karyogamy"/>
    <property type="evidence" value="ECO:0007669"/>
    <property type="project" value="UniProtKB-UniRule"/>
</dbReference>
<keyword evidence="7 11" id="KW-1133">Transmembrane helix</keyword>
<keyword evidence="5 11" id="KW-0732">Signal</keyword>
<evidence type="ECO:0000256" key="5">
    <source>
        <dbReference type="ARBA" id="ARBA00022729"/>
    </source>
</evidence>
<evidence type="ECO:0000256" key="11">
    <source>
        <dbReference type="RuleBase" id="RU368082"/>
    </source>
</evidence>
<proteinExistence type="inferred from homology"/>
<organism evidence="12 13">
    <name type="scientific">Mycena albidolilacea</name>
    <dbReference type="NCBI Taxonomy" id="1033008"/>
    <lineage>
        <taxon>Eukaryota</taxon>
        <taxon>Fungi</taxon>
        <taxon>Dikarya</taxon>
        <taxon>Basidiomycota</taxon>
        <taxon>Agaricomycotina</taxon>
        <taxon>Agaricomycetes</taxon>
        <taxon>Agaricomycetidae</taxon>
        <taxon>Agaricales</taxon>
        <taxon>Marasmiineae</taxon>
        <taxon>Mycenaceae</taxon>
        <taxon>Mycena</taxon>
    </lineage>
</organism>
<comment type="similarity">
    <text evidence="2 11">Belongs to the KAR5 family.</text>
</comment>
<evidence type="ECO:0000256" key="3">
    <source>
        <dbReference type="ARBA" id="ARBA00022459"/>
    </source>
</evidence>
<evidence type="ECO:0000313" key="13">
    <source>
        <dbReference type="Proteomes" id="UP001218218"/>
    </source>
</evidence>
<keyword evidence="9" id="KW-0325">Glycoprotein</keyword>
<comment type="function">
    <text evidence="1 11">Required for nuclear membrane fusion during karyogamy.</text>
</comment>
<dbReference type="InterPro" id="IPR007292">
    <property type="entry name" value="Nuclear_fusion_Kar5"/>
</dbReference>
<gene>
    <name evidence="12" type="ORF">DFH08DRAFT_289192</name>
</gene>
<keyword evidence="8 11" id="KW-0472">Membrane</keyword>
<evidence type="ECO:0000256" key="2">
    <source>
        <dbReference type="ARBA" id="ARBA00010473"/>
    </source>
</evidence>
<keyword evidence="4 11" id="KW-0812">Transmembrane</keyword>
<dbReference type="PANTHER" id="PTHR28012:SF1">
    <property type="entry name" value="NUCLEAR FUSION PROTEIN KAR5"/>
    <property type="match status" value="1"/>
</dbReference>
<feature type="transmembrane region" description="Helical" evidence="11">
    <location>
        <begin position="441"/>
        <end position="461"/>
    </location>
</feature>
<evidence type="ECO:0000256" key="8">
    <source>
        <dbReference type="ARBA" id="ARBA00023136"/>
    </source>
</evidence>
<accession>A0AAD7EMU9</accession>
<comment type="caution">
    <text evidence="12">The sequence shown here is derived from an EMBL/GenBank/DDBJ whole genome shotgun (WGS) entry which is preliminary data.</text>
</comment>
<dbReference type="GO" id="GO:0000742">
    <property type="term" value="P:karyogamy involved in conjugation with cellular fusion"/>
    <property type="evidence" value="ECO:0007669"/>
    <property type="project" value="UniProtKB-UniRule"/>
</dbReference>
<evidence type="ECO:0000256" key="6">
    <source>
        <dbReference type="ARBA" id="ARBA00022824"/>
    </source>
</evidence>
<protein>
    <recommendedName>
        <fullName evidence="14">Nuclear fusion protein KAR5</fullName>
    </recommendedName>
</protein>
<evidence type="ECO:0008006" key="14">
    <source>
        <dbReference type="Google" id="ProtNLM"/>
    </source>
</evidence>